<dbReference type="InterPro" id="IPR016163">
    <property type="entry name" value="Ald_DH_C"/>
</dbReference>
<keyword evidence="3 4" id="KW-0560">Oxidoreductase</keyword>
<dbReference type="PIRSF" id="PIRSF036492">
    <property type="entry name" value="ALDH"/>
    <property type="match status" value="1"/>
</dbReference>
<dbReference type="OrthoDB" id="440325at2759"/>
<protein>
    <recommendedName>
        <fullName evidence="4">Aldehyde dehydrogenase</fullName>
    </recommendedName>
</protein>
<dbReference type="Gene3D" id="3.40.605.10">
    <property type="entry name" value="Aldehyde Dehydrogenase, Chain A, domain 1"/>
    <property type="match status" value="1"/>
</dbReference>
<evidence type="ECO:0000313" key="9">
    <source>
        <dbReference type="Proteomes" id="UP000700596"/>
    </source>
</evidence>
<feature type="region of interest" description="Disordered" evidence="6">
    <location>
        <begin position="461"/>
        <end position="488"/>
    </location>
</feature>
<dbReference type="Pfam" id="PF00171">
    <property type="entry name" value="Aldedh"/>
    <property type="match status" value="1"/>
</dbReference>
<dbReference type="Gene3D" id="3.40.309.10">
    <property type="entry name" value="Aldehyde Dehydrogenase, Chain A, domain 2"/>
    <property type="match status" value="1"/>
</dbReference>
<evidence type="ECO:0000256" key="1">
    <source>
        <dbReference type="ARBA" id="ARBA00009986"/>
    </source>
</evidence>
<dbReference type="GO" id="GO:0016117">
    <property type="term" value="P:carotenoid biosynthetic process"/>
    <property type="evidence" value="ECO:0007669"/>
    <property type="project" value="UniProtKB-KW"/>
</dbReference>
<feature type="domain" description="Aldehyde dehydrogenase" evidence="7">
    <location>
        <begin position="22"/>
        <end position="437"/>
    </location>
</feature>
<evidence type="ECO:0000256" key="5">
    <source>
        <dbReference type="PIRSR" id="PIRSR036492-1"/>
    </source>
</evidence>
<dbReference type="GO" id="GO:0005737">
    <property type="term" value="C:cytoplasm"/>
    <property type="evidence" value="ECO:0007669"/>
    <property type="project" value="TreeGrafter"/>
</dbReference>
<evidence type="ECO:0000256" key="4">
    <source>
        <dbReference type="PIRNR" id="PIRNR036492"/>
    </source>
</evidence>
<gene>
    <name evidence="8" type="ORF">B0J11DRAFT_436448</name>
</gene>
<evidence type="ECO:0000313" key="8">
    <source>
        <dbReference type="EMBL" id="KAH7123629.1"/>
    </source>
</evidence>
<dbReference type="InterPro" id="IPR015590">
    <property type="entry name" value="Aldehyde_DH_dom"/>
</dbReference>
<dbReference type="EMBL" id="JAGMWT010000008">
    <property type="protein sequence ID" value="KAH7123629.1"/>
    <property type="molecule type" value="Genomic_DNA"/>
</dbReference>
<dbReference type="SUPFAM" id="SSF53720">
    <property type="entry name" value="ALDH-like"/>
    <property type="match status" value="1"/>
</dbReference>
<keyword evidence="9" id="KW-1185">Reference proteome</keyword>
<reference evidence="8" key="1">
    <citation type="journal article" date="2021" name="Nat. Commun.">
        <title>Genetic determinants of endophytism in the Arabidopsis root mycobiome.</title>
        <authorList>
            <person name="Mesny F."/>
            <person name="Miyauchi S."/>
            <person name="Thiergart T."/>
            <person name="Pickel B."/>
            <person name="Atanasova L."/>
            <person name="Karlsson M."/>
            <person name="Huettel B."/>
            <person name="Barry K.W."/>
            <person name="Haridas S."/>
            <person name="Chen C."/>
            <person name="Bauer D."/>
            <person name="Andreopoulos W."/>
            <person name="Pangilinan J."/>
            <person name="LaButti K."/>
            <person name="Riley R."/>
            <person name="Lipzen A."/>
            <person name="Clum A."/>
            <person name="Drula E."/>
            <person name="Henrissat B."/>
            <person name="Kohler A."/>
            <person name="Grigoriev I.V."/>
            <person name="Martin F.M."/>
            <person name="Hacquard S."/>
        </authorList>
    </citation>
    <scope>NUCLEOTIDE SEQUENCE</scope>
    <source>
        <strain evidence="8">MPI-CAGE-CH-0243</strain>
    </source>
</reference>
<organism evidence="8 9">
    <name type="scientific">Dendryphion nanum</name>
    <dbReference type="NCBI Taxonomy" id="256645"/>
    <lineage>
        <taxon>Eukaryota</taxon>
        <taxon>Fungi</taxon>
        <taxon>Dikarya</taxon>
        <taxon>Ascomycota</taxon>
        <taxon>Pezizomycotina</taxon>
        <taxon>Dothideomycetes</taxon>
        <taxon>Pleosporomycetidae</taxon>
        <taxon>Pleosporales</taxon>
        <taxon>Torulaceae</taxon>
        <taxon>Dendryphion</taxon>
    </lineage>
</organism>
<evidence type="ECO:0000256" key="6">
    <source>
        <dbReference type="SAM" id="MobiDB-lite"/>
    </source>
</evidence>
<feature type="active site" evidence="5">
    <location>
        <position position="219"/>
    </location>
</feature>
<dbReference type="Proteomes" id="UP000700596">
    <property type="component" value="Unassembled WGS sequence"/>
</dbReference>
<dbReference type="InterPro" id="IPR012394">
    <property type="entry name" value="Aldehyde_DH_NAD(P)"/>
</dbReference>
<sequence length="488" mass="53972">MQVPSYDYQRSLQQVHQGVRTAFESGITKDKQWRRRMLQCTWWMIEDNKDAICSALHSDMHKHRFEALGTDCLTVQNSILQTLGKLDEWTKDEKPARLDPINFLGNATIRKEPLGVTMIIGAWNFPFHSLLQPMVAAIAAGCAMVLKPSDVGSESQSLLLKIVPRYLDTEAIKIVSAGSHEMECILQHRFDHIFYTGSANVGKIIHAAAAVHLTPVTLELGGQGPAIVCKSADIDLAAKRIALTKVTNAGQVCLSVNHVLVDPSVRAVLIGRMIHHFNVFLGGEHNQPDYYSRIINDKSFDRLTTMLEETSGQLNYGGKPNRATRFFPPTIVSNVKTGDALLSEEIFGPILPIVDANLDCAISFTRSTEHPLVLYAFTSDASEKSRILDETLSGGVTFNECGIHTIASDAPFGGVGHSGLGSYHGKYGILTFSHLRTCMNALPNWVDRIMDFRYPPYTDGKLGKGIHETKPPFDREGNSNKDNRDVVK</sequence>
<dbReference type="GO" id="GO:0004029">
    <property type="term" value="F:aldehyde dehydrogenase (NAD+) activity"/>
    <property type="evidence" value="ECO:0007669"/>
    <property type="project" value="TreeGrafter"/>
</dbReference>
<comment type="similarity">
    <text evidence="1 4">Belongs to the aldehyde dehydrogenase family.</text>
</comment>
<proteinExistence type="inferred from homology"/>
<comment type="caution">
    <text evidence="8">The sequence shown here is derived from an EMBL/GenBank/DDBJ whole genome shotgun (WGS) entry which is preliminary data.</text>
</comment>
<dbReference type="PANTHER" id="PTHR43570:SF16">
    <property type="entry name" value="ALDEHYDE DEHYDROGENASE TYPE III, ISOFORM Q"/>
    <property type="match status" value="1"/>
</dbReference>
<evidence type="ECO:0000256" key="3">
    <source>
        <dbReference type="ARBA" id="ARBA00023002"/>
    </source>
</evidence>
<dbReference type="PANTHER" id="PTHR43570">
    <property type="entry name" value="ALDEHYDE DEHYDROGENASE"/>
    <property type="match status" value="1"/>
</dbReference>
<feature type="active site" evidence="5">
    <location>
        <position position="253"/>
    </location>
</feature>
<dbReference type="InterPro" id="IPR016161">
    <property type="entry name" value="Ald_DH/histidinol_DH"/>
</dbReference>
<dbReference type="AlphaFoldDB" id="A0A9P9DRC7"/>
<name>A0A9P9DRC7_9PLEO</name>
<evidence type="ECO:0000256" key="2">
    <source>
        <dbReference type="ARBA" id="ARBA00022746"/>
    </source>
</evidence>
<dbReference type="InterPro" id="IPR016162">
    <property type="entry name" value="Ald_DH_N"/>
</dbReference>
<keyword evidence="2" id="KW-0125">Carotenoid biosynthesis</keyword>
<dbReference type="FunFam" id="3.40.605.10:FF:000004">
    <property type="entry name" value="Aldehyde dehydrogenase"/>
    <property type="match status" value="1"/>
</dbReference>
<accession>A0A9P9DRC7</accession>
<evidence type="ECO:0000259" key="7">
    <source>
        <dbReference type="Pfam" id="PF00171"/>
    </source>
</evidence>
<dbReference type="GO" id="GO:0006081">
    <property type="term" value="P:aldehyde metabolic process"/>
    <property type="evidence" value="ECO:0007669"/>
    <property type="project" value="InterPro"/>
</dbReference>